<gene>
    <name evidence="1" type="ORF">SBA1_170021</name>
</gene>
<name>A0A2U3KB65_9BACT</name>
<protein>
    <submittedName>
        <fullName evidence="1">Uncharacterized protein</fullName>
    </submittedName>
</protein>
<dbReference type="EMBL" id="OMOD01000079">
    <property type="protein sequence ID" value="SPF36896.1"/>
    <property type="molecule type" value="Genomic_DNA"/>
</dbReference>
<reference evidence="2" key="1">
    <citation type="submission" date="2018-02" db="EMBL/GenBank/DDBJ databases">
        <authorList>
            <person name="Hausmann B."/>
        </authorList>
    </citation>
    <scope>NUCLEOTIDE SEQUENCE [LARGE SCALE GENOMIC DNA]</scope>
    <source>
        <strain evidence="2">Peat soil MAG SbA1</strain>
    </source>
</reference>
<evidence type="ECO:0000313" key="1">
    <source>
        <dbReference type="EMBL" id="SPF36896.1"/>
    </source>
</evidence>
<accession>A0A2U3KB65</accession>
<organism evidence="1 2">
    <name type="scientific">Candidatus Sulfotelmatobacter kueseliae</name>
    <dbReference type="NCBI Taxonomy" id="2042962"/>
    <lineage>
        <taxon>Bacteria</taxon>
        <taxon>Pseudomonadati</taxon>
        <taxon>Acidobacteriota</taxon>
        <taxon>Terriglobia</taxon>
        <taxon>Terriglobales</taxon>
        <taxon>Candidatus Korobacteraceae</taxon>
        <taxon>Candidatus Sulfotelmatobacter</taxon>
    </lineage>
</organism>
<sequence length="69" mass="7673">MPSSWVSLRLRDSVVKKLNSATAYLLVRLTHLNFRAYDVRLAFSVGTPSGGGVPRLLLWRLGPIEVTYG</sequence>
<proteinExistence type="predicted"/>
<evidence type="ECO:0000313" key="2">
    <source>
        <dbReference type="Proteomes" id="UP000238701"/>
    </source>
</evidence>
<dbReference type="Proteomes" id="UP000238701">
    <property type="component" value="Unassembled WGS sequence"/>
</dbReference>
<dbReference type="AlphaFoldDB" id="A0A2U3KB65"/>